<keyword evidence="2" id="KW-1185">Reference proteome</keyword>
<evidence type="ECO:0000313" key="2">
    <source>
        <dbReference type="Proteomes" id="UP000003963"/>
    </source>
</evidence>
<dbReference type="Proteomes" id="UP000003963">
    <property type="component" value="Unassembled WGS sequence"/>
</dbReference>
<dbReference type="STRING" id="457427.SSOG_03890"/>
<organism evidence="1 2">
    <name type="scientific">Streptomyces himastatinicus ATCC 53653</name>
    <dbReference type="NCBI Taxonomy" id="457427"/>
    <lineage>
        <taxon>Bacteria</taxon>
        <taxon>Bacillati</taxon>
        <taxon>Actinomycetota</taxon>
        <taxon>Actinomycetes</taxon>
        <taxon>Kitasatosporales</taxon>
        <taxon>Streptomycetaceae</taxon>
        <taxon>Streptomyces</taxon>
        <taxon>Streptomyces violaceusniger group</taxon>
    </lineage>
</organism>
<reference evidence="1 2" key="1">
    <citation type="submission" date="2009-02" db="EMBL/GenBank/DDBJ databases">
        <title>Annotation of Streptomyces hygroscopicus strain ATCC 53653.</title>
        <authorList>
            <consortium name="The Broad Institute Genome Sequencing Platform"/>
            <consortium name="Broad Institute Microbial Sequencing Center"/>
            <person name="Fischbach M."/>
            <person name="Godfrey P."/>
            <person name="Ward D."/>
            <person name="Young S."/>
            <person name="Zeng Q."/>
            <person name="Koehrsen M."/>
            <person name="Alvarado L."/>
            <person name="Berlin A.M."/>
            <person name="Bochicchio J."/>
            <person name="Borenstein D."/>
            <person name="Chapman S.B."/>
            <person name="Chen Z."/>
            <person name="Engels R."/>
            <person name="Freedman E."/>
            <person name="Gellesch M."/>
            <person name="Goldberg J."/>
            <person name="Griggs A."/>
            <person name="Gujja S."/>
            <person name="Heilman E.R."/>
            <person name="Heiman D.I."/>
            <person name="Hepburn T.A."/>
            <person name="Howarth C."/>
            <person name="Jen D."/>
            <person name="Larson L."/>
            <person name="Lewis B."/>
            <person name="Mehta T."/>
            <person name="Park D."/>
            <person name="Pearson M."/>
            <person name="Richards J."/>
            <person name="Roberts A."/>
            <person name="Saif S."/>
            <person name="Shea T.D."/>
            <person name="Shenoy N."/>
            <person name="Sisk P."/>
            <person name="Stolte C."/>
            <person name="Sykes S.N."/>
            <person name="Thomson T."/>
            <person name="Walk T."/>
            <person name="White J."/>
            <person name="Yandava C."/>
            <person name="Straight P."/>
            <person name="Clardy J."/>
            <person name="Hung D."/>
            <person name="Kolter R."/>
            <person name="Mekalanos J."/>
            <person name="Walker S."/>
            <person name="Walsh C.T."/>
            <person name="Wieland-Brown L.C."/>
            <person name="Haas B."/>
            <person name="Nusbaum C."/>
            <person name="Birren B."/>
        </authorList>
    </citation>
    <scope>NUCLEOTIDE SEQUENCE [LARGE SCALE GENOMIC DNA]</scope>
    <source>
        <strain evidence="1 2">ATCC 53653</strain>
    </source>
</reference>
<dbReference type="AlphaFoldDB" id="D9WSQ1"/>
<accession>D9WSQ1</accession>
<dbReference type="EMBL" id="GG657754">
    <property type="protein sequence ID" value="EFL24176.1"/>
    <property type="molecule type" value="Genomic_DNA"/>
</dbReference>
<dbReference type="HOGENOM" id="CLU_1331305_0_0_11"/>
<proteinExistence type="predicted"/>
<evidence type="ECO:0000313" key="1">
    <source>
        <dbReference type="EMBL" id="EFL24176.1"/>
    </source>
</evidence>
<gene>
    <name evidence="1" type="ORF">SSOG_03890</name>
</gene>
<name>D9WSQ1_9ACTN</name>
<sequence length="206" mass="22550">MLRVHAVVTGGTRMPDTTAGKSLRSARDMIEKALREMADKSVLPKPGAERGVVGKIALRHILKMIDVVIAALEAPPESDSIVVYGILAEECEPVLGLSAGDVFSALVEMCGEPHGSSIRPELPRAKQAVIDTLRREIVAVTVEYRARPGETGVRIIEMLYGADRQKVRRKRIKQEIDWGDIPEDVRARIIRDGDEGVTLSLPLGRV</sequence>
<protein>
    <submittedName>
        <fullName evidence="1">Uncharacterized protein</fullName>
    </submittedName>
</protein>